<evidence type="ECO:0000313" key="4">
    <source>
        <dbReference type="EMBL" id="KZO91855.1"/>
    </source>
</evidence>
<dbReference type="PROSITE" id="PS00061">
    <property type="entry name" value="ADH_SHORT"/>
    <property type="match status" value="1"/>
</dbReference>
<evidence type="ECO:0000256" key="2">
    <source>
        <dbReference type="ARBA" id="ARBA00022857"/>
    </source>
</evidence>
<dbReference type="GO" id="GO:0016491">
    <property type="term" value="F:oxidoreductase activity"/>
    <property type="evidence" value="ECO:0007669"/>
    <property type="project" value="UniProtKB-KW"/>
</dbReference>
<evidence type="ECO:0000256" key="3">
    <source>
        <dbReference type="ARBA" id="ARBA00023002"/>
    </source>
</evidence>
<dbReference type="InterPro" id="IPR020904">
    <property type="entry name" value="Sc_DH/Rdtase_CS"/>
</dbReference>
<gene>
    <name evidence="4" type="ORF">CALVIDRAFT_541477</name>
</gene>
<dbReference type="Pfam" id="PF00106">
    <property type="entry name" value="adh_short"/>
    <property type="match status" value="1"/>
</dbReference>
<dbReference type="Proteomes" id="UP000076738">
    <property type="component" value="Unassembled WGS sequence"/>
</dbReference>
<dbReference type="PANTHER" id="PTHR43669:SF11">
    <property type="entry name" value="SHORT-CHAIN DEHYDROGENASE_OXIDOREDUCTASE"/>
    <property type="match status" value="1"/>
</dbReference>
<sequence>MSFPYKHVLIFGATSGIGEALAKQLFDVCETIIVTGRREENLKALCEGVPNASYRVHDISDHGSIAPFAASVVADVPQLDCIVLNSGIQRGFDFSKPDTVDLSQVDLEIDTNYVAYLHVLKHFLPHLLKQPQATVIAMSSGLALVPLPRVPNYCATKAALHQFWLSLRVQLQDTSVKVIEVFPPAVQTELHDEKHQPDIKNGRSIGMPLAEFTAEAWAGLLAGEDDIPVGPIVQLNYEKIDKPRQEAMNRFLGMMRKQAGA</sequence>
<keyword evidence="2" id="KW-0521">NADP</keyword>
<dbReference type="AlphaFoldDB" id="A0A167HPS3"/>
<dbReference type="Gene3D" id="3.40.50.720">
    <property type="entry name" value="NAD(P)-binding Rossmann-like Domain"/>
    <property type="match status" value="1"/>
</dbReference>
<dbReference type="STRING" id="1330018.A0A167HPS3"/>
<dbReference type="EMBL" id="KV417317">
    <property type="protein sequence ID" value="KZO91855.1"/>
    <property type="molecule type" value="Genomic_DNA"/>
</dbReference>
<proteinExistence type="inferred from homology"/>
<accession>A0A167HPS3</accession>
<dbReference type="PANTHER" id="PTHR43669">
    <property type="entry name" value="5-KETO-D-GLUCONATE 5-REDUCTASE"/>
    <property type="match status" value="1"/>
</dbReference>
<dbReference type="PRINTS" id="PR00081">
    <property type="entry name" value="GDHRDH"/>
</dbReference>
<comment type="similarity">
    <text evidence="1">Belongs to the short-chain dehydrogenases/reductases (SDR) family.</text>
</comment>
<evidence type="ECO:0000313" key="5">
    <source>
        <dbReference type="Proteomes" id="UP000076738"/>
    </source>
</evidence>
<dbReference type="SUPFAM" id="SSF51735">
    <property type="entry name" value="NAD(P)-binding Rossmann-fold domains"/>
    <property type="match status" value="1"/>
</dbReference>
<keyword evidence="5" id="KW-1185">Reference proteome</keyword>
<keyword evidence="3" id="KW-0560">Oxidoreductase</keyword>
<reference evidence="4 5" key="1">
    <citation type="journal article" date="2016" name="Mol. Biol. Evol.">
        <title>Comparative Genomics of Early-Diverging Mushroom-Forming Fungi Provides Insights into the Origins of Lignocellulose Decay Capabilities.</title>
        <authorList>
            <person name="Nagy L.G."/>
            <person name="Riley R."/>
            <person name="Tritt A."/>
            <person name="Adam C."/>
            <person name="Daum C."/>
            <person name="Floudas D."/>
            <person name="Sun H."/>
            <person name="Yadav J.S."/>
            <person name="Pangilinan J."/>
            <person name="Larsson K.H."/>
            <person name="Matsuura K."/>
            <person name="Barry K."/>
            <person name="Labutti K."/>
            <person name="Kuo R."/>
            <person name="Ohm R.A."/>
            <person name="Bhattacharya S.S."/>
            <person name="Shirouzu T."/>
            <person name="Yoshinaga Y."/>
            <person name="Martin F.M."/>
            <person name="Grigoriev I.V."/>
            <person name="Hibbett D.S."/>
        </authorList>
    </citation>
    <scope>NUCLEOTIDE SEQUENCE [LARGE SCALE GENOMIC DNA]</scope>
    <source>
        <strain evidence="4 5">TUFC12733</strain>
    </source>
</reference>
<dbReference type="InterPro" id="IPR002347">
    <property type="entry name" value="SDR_fam"/>
</dbReference>
<dbReference type="OrthoDB" id="37659at2759"/>
<dbReference type="InterPro" id="IPR036291">
    <property type="entry name" value="NAD(P)-bd_dom_sf"/>
</dbReference>
<name>A0A167HPS3_CALVF</name>
<protein>
    <submittedName>
        <fullName evidence="4">Short-chain dehydrogenase/oxidoreductase</fullName>
    </submittedName>
</protein>
<evidence type="ECO:0000256" key="1">
    <source>
        <dbReference type="ARBA" id="ARBA00006484"/>
    </source>
</evidence>
<organism evidence="4 5">
    <name type="scientific">Calocera viscosa (strain TUFC12733)</name>
    <dbReference type="NCBI Taxonomy" id="1330018"/>
    <lineage>
        <taxon>Eukaryota</taxon>
        <taxon>Fungi</taxon>
        <taxon>Dikarya</taxon>
        <taxon>Basidiomycota</taxon>
        <taxon>Agaricomycotina</taxon>
        <taxon>Dacrymycetes</taxon>
        <taxon>Dacrymycetales</taxon>
        <taxon>Dacrymycetaceae</taxon>
        <taxon>Calocera</taxon>
    </lineage>
</organism>